<feature type="compositionally biased region" description="Polar residues" evidence="1">
    <location>
        <begin position="254"/>
        <end position="263"/>
    </location>
</feature>
<sequence>MENSNGHVSTTWNIAAGNLKTTVTFDDDVEASHCLPRSPLILTPLKDHSSPCQIKLCFKQRYEIRQIYVRSTARVYEIYYSPTREAADEYLCTVRCSAAERDGEVLQATAYGNVEDESTTSIGESTKSNSPSESNGSSESDWVEVKNPITSYESADRSLSNNDDYNMGSSIQDLYEATAEINDADPCTSITIRLLSLQNKSRVYVDEVYVFADLVDLTDSENQAVQPGSSTGNALMAMLVPTIMQLSKSSSSQVLEKITSDQTEAAHSEQEEKLRNEQQYMMYDNRAEPNAPQLPSDYPFASPPPPTVENVMSHSRIEGLLEQLVARVSRVEDYFSRFEENILNPMNSMDARISLVEQKLDILVNSSGSFGLQHGTRVSAPSFSCVESNSSSIFDDTSRDAPQMSELKESDTDSTDSCKQSDGSPAADNSPHVLPGFRITAPDLDCSEDDEDGNVYTLENSDVLVSSGGKSLENPKKTVSVDDALANALSGFLALSSRSKSEYAADDEATVDSLTPTSSDLTATGIDRKVPSEYSEVSIIRAPKFTIEVLGDEELLDSRNTYPVSDSEYMIKENGTLNTISLERDKFGTPRIALDASMFTDRETIATDISGRSSDKQLSISSVAGEAKILTEVDAGQATEKSSLAEFNKDMFSAQSETIDKSYTPENDVGSVECVGNEAADINALLNITELPVSSVVDLEFPILEVKFDPHGSSMTRSPLEALLYDVSNIHIRTCSVGSLDEAEFTSDDGSRADDLPTDYNLLGDMRFDDIEEVSNSSTGLHDPFKSSNNETVSSLI</sequence>
<dbReference type="Proteomes" id="UP001454036">
    <property type="component" value="Unassembled WGS sequence"/>
</dbReference>
<name>A0AAV3QSM0_LITER</name>
<dbReference type="EMBL" id="BAABME010005829">
    <property type="protein sequence ID" value="GAA0166719.1"/>
    <property type="molecule type" value="Genomic_DNA"/>
</dbReference>
<protein>
    <submittedName>
        <fullName evidence="2">Ribosomal protein</fullName>
    </submittedName>
</protein>
<keyword evidence="2" id="KW-0687">Ribonucleoprotein</keyword>
<evidence type="ECO:0000313" key="2">
    <source>
        <dbReference type="EMBL" id="GAA0166719.1"/>
    </source>
</evidence>
<comment type="caution">
    <text evidence="2">The sequence shown here is derived from an EMBL/GenBank/DDBJ whole genome shotgun (WGS) entry which is preliminary data.</text>
</comment>
<feature type="region of interest" description="Disordered" evidence="1">
    <location>
        <begin position="110"/>
        <end position="144"/>
    </location>
</feature>
<dbReference type="PANTHER" id="PTHR37261">
    <property type="entry name" value="40S RIBOSOMAL PROTEIN S27"/>
    <property type="match status" value="1"/>
</dbReference>
<feature type="compositionally biased region" description="Low complexity" evidence="1">
    <location>
        <begin position="123"/>
        <end position="140"/>
    </location>
</feature>
<evidence type="ECO:0000313" key="3">
    <source>
        <dbReference type="Proteomes" id="UP001454036"/>
    </source>
</evidence>
<evidence type="ECO:0000256" key="1">
    <source>
        <dbReference type="SAM" id="MobiDB-lite"/>
    </source>
</evidence>
<reference evidence="2 3" key="1">
    <citation type="submission" date="2024-01" db="EMBL/GenBank/DDBJ databases">
        <title>The complete chloroplast genome sequence of Lithospermum erythrorhizon: insights into the phylogenetic relationship among Boraginaceae species and the maternal lineages of purple gromwells.</title>
        <authorList>
            <person name="Okada T."/>
            <person name="Watanabe K."/>
        </authorList>
    </citation>
    <scope>NUCLEOTIDE SEQUENCE [LARGE SCALE GENOMIC DNA]</scope>
</reference>
<feature type="region of interest" description="Disordered" evidence="1">
    <location>
        <begin position="391"/>
        <end position="453"/>
    </location>
</feature>
<dbReference type="AlphaFoldDB" id="A0AAV3QSM0"/>
<proteinExistence type="predicted"/>
<feature type="region of interest" description="Disordered" evidence="1">
    <location>
        <begin position="775"/>
        <end position="797"/>
    </location>
</feature>
<feature type="region of interest" description="Disordered" evidence="1">
    <location>
        <begin position="254"/>
        <end position="273"/>
    </location>
</feature>
<keyword evidence="2" id="KW-0689">Ribosomal protein</keyword>
<organism evidence="2 3">
    <name type="scientific">Lithospermum erythrorhizon</name>
    <name type="common">Purple gromwell</name>
    <name type="synonym">Lithospermum officinale var. erythrorhizon</name>
    <dbReference type="NCBI Taxonomy" id="34254"/>
    <lineage>
        <taxon>Eukaryota</taxon>
        <taxon>Viridiplantae</taxon>
        <taxon>Streptophyta</taxon>
        <taxon>Embryophyta</taxon>
        <taxon>Tracheophyta</taxon>
        <taxon>Spermatophyta</taxon>
        <taxon>Magnoliopsida</taxon>
        <taxon>eudicotyledons</taxon>
        <taxon>Gunneridae</taxon>
        <taxon>Pentapetalae</taxon>
        <taxon>asterids</taxon>
        <taxon>lamiids</taxon>
        <taxon>Boraginales</taxon>
        <taxon>Boraginaceae</taxon>
        <taxon>Boraginoideae</taxon>
        <taxon>Lithospermeae</taxon>
        <taxon>Lithospermum</taxon>
    </lineage>
</organism>
<gene>
    <name evidence="2" type="ORF">LIER_21811</name>
</gene>
<accession>A0AAV3QSM0</accession>
<dbReference type="GO" id="GO:0005840">
    <property type="term" value="C:ribosome"/>
    <property type="evidence" value="ECO:0007669"/>
    <property type="project" value="UniProtKB-KW"/>
</dbReference>
<keyword evidence="3" id="KW-1185">Reference proteome</keyword>
<feature type="compositionally biased region" description="Basic and acidic residues" evidence="1">
    <location>
        <begin position="264"/>
        <end position="273"/>
    </location>
</feature>
<dbReference type="PANTHER" id="PTHR37261:SF1">
    <property type="entry name" value="40S RIBOSOMAL PROTEIN S27"/>
    <property type="match status" value="1"/>
</dbReference>